<reference evidence="10 11" key="1">
    <citation type="journal article" name="Sci. Rep.">
        <title>Genome-scale phylogenetic analyses confirm Olpidium as the closest living zoosporic fungus to the non-flagellated, terrestrial fungi.</title>
        <authorList>
            <person name="Chang Y."/>
            <person name="Rochon D."/>
            <person name="Sekimoto S."/>
            <person name="Wang Y."/>
            <person name="Chovatia M."/>
            <person name="Sandor L."/>
            <person name="Salamov A."/>
            <person name="Grigoriev I.V."/>
            <person name="Stajich J.E."/>
            <person name="Spatafora J.W."/>
        </authorList>
    </citation>
    <scope>NUCLEOTIDE SEQUENCE [LARGE SCALE GENOMIC DNA]</scope>
    <source>
        <strain evidence="10">S191</strain>
    </source>
</reference>
<dbReference type="EMBL" id="JAEFCI010008318">
    <property type="protein sequence ID" value="KAG5458547.1"/>
    <property type="molecule type" value="Genomic_DNA"/>
</dbReference>
<feature type="DNA-binding region" description="Homeobox" evidence="6">
    <location>
        <begin position="80"/>
        <end position="139"/>
    </location>
</feature>
<dbReference type="PANTHER" id="PTHR45793">
    <property type="entry name" value="HOMEOBOX PROTEIN"/>
    <property type="match status" value="1"/>
</dbReference>
<dbReference type="GO" id="GO:0005634">
    <property type="term" value="C:nucleus"/>
    <property type="evidence" value="ECO:0007669"/>
    <property type="project" value="UniProtKB-SubCell"/>
</dbReference>
<keyword evidence="2" id="KW-0217">Developmental protein</keyword>
<gene>
    <name evidence="10" type="ORF">BJ554DRAFT_1205</name>
</gene>
<organism evidence="10 11">
    <name type="scientific">Olpidium bornovanus</name>
    <dbReference type="NCBI Taxonomy" id="278681"/>
    <lineage>
        <taxon>Eukaryota</taxon>
        <taxon>Fungi</taxon>
        <taxon>Fungi incertae sedis</taxon>
        <taxon>Olpidiomycota</taxon>
        <taxon>Olpidiomycotina</taxon>
        <taxon>Olpidiomycetes</taxon>
        <taxon>Olpidiales</taxon>
        <taxon>Olpidiaceae</taxon>
        <taxon>Olpidium</taxon>
    </lineage>
</organism>
<feature type="compositionally biased region" description="Basic residues" evidence="8">
    <location>
        <begin position="161"/>
        <end position="170"/>
    </location>
</feature>
<feature type="non-terminal residue" evidence="10">
    <location>
        <position position="386"/>
    </location>
</feature>
<dbReference type="AlphaFoldDB" id="A0A8H7ZSH2"/>
<comment type="subcellular location">
    <subcellularLocation>
        <location evidence="1 6 7">Nucleus</location>
    </subcellularLocation>
</comment>
<keyword evidence="11" id="KW-1185">Reference proteome</keyword>
<feature type="compositionally biased region" description="Low complexity" evidence="8">
    <location>
        <begin position="147"/>
        <end position="156"/>
    </location>
</feature>
<dbReference type="Gene3D" id="1.10.10.60">
    <property type="entry name" value="Homeodomain-like"/>
    <property type="match status" value="1"/>
</dbReference>
<dbReference type="OrthoDB" id="6159439at2759"/>
<feature type="domain" description="Homeobox" evidence="9">
    <location>
        <begin position="78"/>
        <end position="138"/>
    </location>
</feature>
<dbReference type="PROSITE" id="PS00027">
    <property type="entry name" value="HOMEOBOX_1"/>
    <property type="match status" value="1"/>
</dbReference>
<evidence type="ECO:0000256" key="3">
    <source>
        <dbReference type="ARBA" id="ARBA00023125"/>
    </source>
</evidence>
<accession>A0A8H7ZSH2</accession>
<sequence>MNAGSLVTVYPSPPVSLLDAGSGAIFVPWCGSSLPPPPPGPLPPPALAAACGPRPILPKSDRRLAHVHQQLQPSPRRDDQQRRRRRVTGDQLAVLERVFEETPKPSTDARSKLANTLGMPIRAVQIWFQNRRAKTKCTAAASAGAAGRIAARAQRPVAPPKPKRPAKPRARAQQPKPAAPSAAAAASAPRAAAAGARRFPVLIAPAAPHAPVRLPAGVIPVEPKNLVVNANPVLIRAAPMITSSESAPAVSAVLPTPPAAPGTQGLPALPVLLPAVPVISAGNLARNDQAAHLPQLSTSAGSCRPVGHYAQWAPLPLAGAVPESAKASLPKMEQHPEASSALSGVCGTSQAAADVGLAALEGDVSATKKDAAHHAPLPFHPAVPDE</sequence>
<proteinExistence type="predicted"/>
<dbReference type="InterPro" id="IPR017970">
    <property type="entry name" value="Homeobox_CS"/>
</dbReference>
<dbReference type="SUPFAM" id="SSF46689">
    <property type="entry name" value="Homeodomain-like"/>
    <property type="match status" value="1"/>
</dbReference>
<name>A0A8H7ZSH2_9FUNG</name>
<evidence type="ECO:0000259" key="9">
    <source>
        <dbReference type="PROSITE" id="PS50071"/>
    </source>
</evidence>
<dbReference type="SMART" id="SM00389">
    <property type="entry name" value="HOX"/>
    <property type="match status" value="1"/>
</dbReference>
<dbReference type="InterPro" id="IPR009057">
    <property type="entry name" value="Homeodomain-like_sf"/>
</dbReference>
<dbReference type="PANTHER" id="PTHR45793:SF5">
    <property type="entry name" value="HOMEOTIC PROTEIN OCELLILESS"/>
    <property type="match status" value="1"/>
</dbReference>
<evidence type="ECO:0000256" key="5">
    <source>
        <dbReference type="ARBA" id="ARBA00023242"/>
    </source>
</evidence>
<dbReference type="GO" id="GO:0000981">
    <property type="term" value="F:DNA-binding transcription factor activity, RNA polymerase II-specific"/>
    <property type="evidence" value="ECO:0007669"/>
    <property type="project" value="InterPro"/>
</dbReference>
<protein>
    <recommendedName>
        <fullName evidence="9">Homeobox domain-containing protein</fullName>
    </recommendedName>
</protein>
<evidence type="ECO:0000256" key="6">
    <source>
        <dbReference type="PROSITE-ProRule" id="PRU00108"/>
    </source>
</evidence>
<keyword evidence="4 6" id="KW-0371">Homeobox</keyword>
<keyword evidence="3 6" id="KW-0238">DNA-binding</keyword>
<feature type="region of interest" description="Disordered" evidence="8">
    <location>
        <begin position="66"/>
        <end position="89"/>
    </location>
</feature>
<keyword evidence="5 6" id="KW-0539">Nucleus</keyword>
<evidence type="ECO:0000256" key="2">
    <source>
        <dbReference type="ARBA" id="ARBA00022473"/>
    </source>
</evidence>
<dbReference type="Proteomes" id="UP000673691">
    <property type="component" value="Unassembled WGS sequence"/>
</dbReference>
<dbReference type="PROSITE" id="PS50071">
    <property type="entry name" value="HOMEOBOX_2"/>
    <property type="match status" value="1"/>
</dbReference>
<dbReference type="CDD" id="cd00086">
    <property type="entry name" value="homeodomain"/>
    <property type="match status" value="1"/>
</dbReference>
<evidence type="ECO:0000256" key="1">
    <source>
        <dbReference type="ARBA" id="ARBA00004123"/>
    </source>
</evidence>
<dbReference type="GO" id="GO:0000978">
    <property type="term" value="F:RNA polymerase II cis-regulatory region sequence-specific DNA binding"/>
    <property type="evidence" value="ECO:0007669"/>
    <property type="project" value="TreeGrafter"/>
</dbReference>
<evidence type="ECO:0000256" key="7">
    <source>
        <dbReference type="RuleBase" id="RU000682"/>
    </source>
</evidence>
<evidence type="ECO:0000256" key="4">
    <source>
        <dbReference type="ARBA" id="ARBA00023155"/>
    </source>
</evidence>
<dbReference type="Pfam" id="PF00046">
    <property type="entry name" value="Homeodomain"/>
    <property type="match status" value="1"/>
</dbReference>
<evidence type="ECO:0000313" key="10">
    <source>
        <dbReference type="EMBL" id="KAG5458547.1"/>
    </source>
</evidence>
<evidence type="ECO:0000313" key="11">
    <source>
        <dbReference type="Proteomes" id="UP000673691"/>
    </source>
</evidence>
<evidence type="ECO:0000256" key="8">
    <source>
        <dbReference type="SAM" id="MobiDB-lite"/>
    </source>
</evidence>
<dbReference type="InterPro" id="IPR001356">
    <property type="entry name" value="HD"/>
</dbReference>
<feature type="compositionally biased region" description="Low complexity" evidence="8">
    <location>
        <begin position="171"/>
        <end position="186"/>
    </location>
</feature>
<feature type="region of interest" description="Disordered" evidence="8">
    <location>
        <begin position="147"/>
        <end position="186"/>
    </location>
</feature>
<comment type="caution">
    <text evidence="10">The sequence shown here is derived from an EMBL/GenBank/DDBJ whole genome shotgun (WGS) entry which is preliminary data.</text>
</comment>